<gene>
    <name evidence="3" type="ORF">C3731_19065</name>
</gene>
<dbReference type="Pfam" id="PF00970">
    <property type="entry name" value="FAD_binding_6"/>
    <property type="match status" value="1"/>
</dbReference>
<evidence type="ECO:0000259" key="1">
    <source>
        <dbReference type="PROSITE" id="PS51085"/>
    </source>
</evidence>
<sequence>MTRIIVDIRQTQTRLEIPDGQTILEAALAAGISYPHGCRSGRCGSCKSRLIEGEVQLLQHSRFALTEEEKSDGLILACRALPQTDAAVAWLVGDDEVVEPPRCIDAVVTGLDDLTHDIKLVRVTPADGCPLPFTAGQYARIRFIGIPVRSYSMANREGDGSLEFHIRRVAGGVTSEHIHGGLKTGDKVELEFPLGSSYLRQNHSGPMLCIAGGSGLAPIKSIIETALAHGMKQPIHVYFGVRNERDLYLIKHFQTLAEQHVNLTFVVVLSEAETTQYRRGFVTKAVGNDLMDLDGWKAYVAGPPAMVDAAIQLALARGLRSEDMHADVFFTPDDGHQPCELDQGSILGNRV</sequence>
<dbReference type="InterPro" id="IPR017938">
    <property type="entry name" value="Riboflavin_synthase-like_b-brl"/>
</dbReference>
<dbReference type="InterPro" id="IPR001041">
    <property type="entry name" value="2Fe-2S_ferredoxin-type"/>
</dbReference>
<dbReference type="RefSeq" id="WP_104757208.1">
    <property type="nucleotide sequence ID" value="NZ_JBHEEO010000033.1"/>
</dbReference>
<dbReference type="PRINTS" id="PR00410">
    <property type="entry name" value="PHEHYDRXLASE"/>
</dbReference>
<dbReference type="InterPro" id="IPR012675">
    <property type="entry name" value="Beta-grasp_dom_sf"/>
</dbReference>
<dbReference type="OrthoDB" id="9792185at2"/>
<feature type="domain" description="FAD-binding FR-type" evidence="2">
    <location>
        <begin position="101"/>
        <end position="200"/>
    </location>
</feature>
<dbReference type="CDD" id="cd00207">
    <property type="entry name" value="fer2"/>
    <property type="match status" value="1"/>
</dbReference>
<accession>A0A2S7IVI7</accession>
<reference evidence="3 4" key="1">
    <citation type="submission" date="2018-02" db="EMBL/GenBank/DDBJ databases">
        <title>Draft genome sequence of Ochrobactrum oryzae found in Brazil.</title>
        <authorList>
            <person name="Cerdeira L."/>
            <person name="Andrade F."/>
            <person name="Zacariotto T."/>
            <person name="Barbosa B."/>
            <person name="Santos S."/>
            <person name="Cassetari V."/>
            <person name="Lincopan N."/>
        </authorList>
    </citation>
    <scope>NUCLEOTIDE SEQUENCE [LARGE SCALE GENOMIC DNA]</scope>
    <source>
        <strain evidence="3 4">OA447</strain>
    </source>
</reference>
<dbReference type="AlphaFoldDB" id="A0A2S7IVI7"/>
<evidence type="ECO:0000313" key="3">
    <source>
        <dbReference type="EMBL" id="PQA71968.1"/>
    </source>
</evidence>
<dbReference type="Pfam" id="PF00175">
    <property type="entry name" value="NAD_binding_1"/>
    <property type="match status" value="1"/>
</dbReference>
<dbReference type="Gene3D" id="2.40.30.10">
    <property type="entry name" value="Translation factors"/>
    <property type="match status" value="1"/>
</dbReference>
<dbReference type="PANTHER" id="PTHR47354">
    <property type="entry name" value="NADH OXIDOREDUCTASE HCR"/>
    <property type="match status" value="1"/>
</dbReference>
<dbReference type="InterPro" id="IPR006058">
    <property type="entry name" value="2Fe2S_fd_BS"/>
</dbReference>
<protein>
    <submittedName>
        <fullName evidence="3">Oxidoreductase</fullName>
    </submittedName>
</protein>
<feature type="domain" description="2Fe-2S ferredoxin-type" evidence="1">
    <location>
        <begin position="2"/>
        <end position="94"/>
    </location>
</feature>
<dbReference type="GO" id="GO:0016491">
    <property type="term" value="F:oxidoreductase activity"/>
    <property type="evidence" value="ECO:0007669"/>
    <property type="project" value="InterPro"/>
</dbReference>
<dbReference type="PROSITE" id="PS00197">
    <property type="entry name" value="2FE2S_FER_1"/>
    <property type="match status" value="1"/>
</dbReference>
<dbReference type="PROSITE" id="PS51085">
    <property type="entry name" value="2FE2S_FER_2"/>
    <property type="match status" value="1"/>
</dbReference>
<keyword evidence="4" id="KW-1185">Reference proteome</keyword>
<dbReference type="Gene3D" id="3.40.50.80">
    <property type="entry name" value="Nucleotide-binding domain of ferredoxin-NADP reductase (FNR) module"/>
    <property type="match status" value="1"/>
</dbReference>
<proteinExistence type="predicted"/>
<dbReference type="InterPro" id="IPR050415">
    <property type="entry name" value="MRET"/>
</dbReference>
<comment type="caution">
    <text evidence="3">The sequence shown here is derived from an EMBL/GenBank/DDBJ whole genome shotgun (WGS) entry which is preliminary data.</text>
</comment>
<dbReference type="EMBL" id="PTRC01000039">
    <property type="protein sequence ID" value="PQA71968.1"/>
    <property type="molecule type" value="Genomic_DNA"/>
</dbReference>
<dbReference type="CDD" id="cd06187">
    <property type="entry name" value="O2ase_reductase_like"/>
    <property type="match status" value="1"/>
</dbReference>
<dbReference type="InterPro" id="IPR036010">
    <property type="entry name" value="2Fe-2S_ferredoxin-like_sf"/>
</dbReference>
<dbReference type="Proteomes" id="UP000238493">
    <property type="component" value="Unassembled WGS sequence"/>
</dbReference>
<dbReference type="PROSITE" id="PS51384">
    <property type="entry name" value="FAD_FR"/>
    <property type="match status" value="1"/>
</dbReference>
<dbReference type="SUPFAM" id="SSF54292">
    <property type="entry name" value="2Fe-2S ferredoxin-like"/>
    <property type="match status" value="1"/>
</dbReference>
<evidence type="ECO:0000259" key="2">
    <source>
        <dbReference type="PROSITE" id="PS51384"/>
    </source>
</evidence>
<dbReference type="Pfam" id="PF00111">
    <property type="entry name" value="Fer2"/>
    <property type="match status" value="1"/>
</dbReference>
<dbReference type="InterPro" id="IPR008333">
    <property type="entry name" value="Cbr1-like_FAD-bd_dom"/>
</dbReference>
<dbReference type="Gene3D" id="3.10.20.30">
    <property type="match status" value="1"/>
</dbReference>
<dbReference type="SUPFAM" id="SSF63380">
    <property type="entry name" value="Riboflavin synthase domain-like"/>
    <property type="match status" value="1"/>
</dbReference>
<dbReference type="GO" id="GO:0051537">
    <property type="term" value="F:2 iron, 2 sulfur cluster binding"/>
    <property type="evidence" value="ECO:0007669"/>
    <property type="project" value="InterPro"/>
</dbReference>
<dbReference type="SUPFAM" id="SSF52343">
    <property type="entry name" value="Ferredoxin reductase-like, C-terminal NADP-linked domain"/>
    <property type="match status" value="1"/>
</dbReference>
<name>A0A2S7IVI7_9HYPH</name>
<dbReference type="InterPro" id="IPR017927">
    <property type="entry name" value="FAD-bd_FR_type"/>
</dbReference>
<dbReference type="InterPro" id="IPR001433">
    <property type="entry name" value="OxRdtase_FAD/NAD-bd"/>
</dbReference>
<dbReference type="PANTHER" id="PTHR47354:SF5">
    <property type="entry name" value="PROTEIN RFBI"/>
    <property type="match status" value="1"/>
</dbReference>
<dbReference type="InterPro" id="IPR039261">
    <property type="entry name" value="FNR_nucleotide-bd"/>
</dbReference>
<evidence type="ECO:0000313" key="4">
    <source>
        <dbReference type="Proteomes" id="UP000238493"/>
    </source>
</evidence>
<organism evidence="3 4">
    <name type="scientific">Brucella oryzae</name>
    <dbReference type="NCBI Taxonomy" id="335286"/>
    <lineage>
        <taxon>Bacteria</taxon>
        <taxon>Pseudomonadati</taxon>
        <taxon>Pseudomonadota</taxon>
        <taxon>Alphaproteobacteria</taxon>
        <taxon>Hyphomicrobiales</taxon>
        <taxon>Brucellaceae</taxon>
        <taxon>Brucella/Ochrobactrum group</taxon>
        <taxon>Brucella</taxon>
    </lineage>
</organism>